<comment type="caution">
    <text evidence="2">The sequence shown here is derived from an EMBL/GenBank/DDBJ whole genome shotgun (WGS) entry which is preliminary data.</text>
</comment>
<dbReference type="EMBL" id="JUFZ01000149">
    <property type="protein sequence ID" value="KIC05826.1"/>
    <property type="molecule type" value="Genomic_DNA"/>
</dbReference>
<protein>
    <submittedName>
        <fullName evidence="2">Uncharacterized protein</fullName>
    </submittedName>
</protein>
<name>A0A0C1GK73_9NEIS</name>
<reference evidence="2 3" key="1">
    <citation type="submission" date="2014-12" db="EMBL/GenBank/DDBJ databases">
        <title>Genome sequence of Morococcus cerebrosus.</title>
        <authorList>
            <person name="Shin S.-K."/>
            <person name="Yi H."/>
        </authorList>
    </citation>
    <scope>NUCLEOTIDE SEQUENCE [LARGE SCALE GENOMIC DNA]</scope>
    <source>
        <strain evidence="2 3">CIP 81.93</strain>
    </source>
</reference>
<sequence length="47" mass="5326">MAAVIHIAHLHAQGRLKQHRIHIRHCQLSHHTPPTAVSDDPENKPLL</sequence>
<organism evidence="2 3">
    <name type="scientific">Morococcus cerebrosus</name>
    <dbReference type="NCBI Taxonomy" id="1056807"/>
    <lineage>
        <taxon>Bacteria</taxon>
        <taxon>Pseudomonadati</taxon>
        <taxon>Pseudomonadota</taxon>
        <taxon>Betaproteobacteria</taxon>
        <taxon>Neisseriales</taxon>
        <taxon>Neisseriaceae</taxon>
        <taxon>Morococcus</taxon>
    </lineage>
</organism>
<evidence type="ECO:0000313" key="2">
    <source>
        <dbReference type="EMBL" id="KIC05826.1"/>
    </source>
</evidence>
<evidence type="ECO:0000256" key="1">
    <source>
        <dbReference type="SAM" id="MobiDB-lite"/>
    </source>
</evidence>
<dbReference type="AlphaFoldDB" id="A0A0C1GK73"/>
<feature type="region of interest" description="Disordered" evidence="1">
    <location>
        <begin position="28"/>
        <end position="47"/>
    </location>
</feature>
<dbReference type="Proteomes" id="UP000031390">
    <property type="component" value="Unassembled WGS sequence"/>
</dbReference>
<accession>A0A0C1GK73</accession>
<proteinExistence type="predicted"/>
<evidence type="ECO:0000313" key="3">
    <source>
        <dbReference type="Proteomes" id="UP000031390"/>
    </source>
</evidence>
<gene>
    <name evidence="2" type="ORF">MCC93_27130</name>
</gene>